<evidence type="ECO:0000313" key="4">
    <source>
        <dbReference type="EMBL" id="CDR39928.1"/>
    </source>
</evidence>
<dbReference type="AlphaFoldDB" id="A0A061AQT2"/>
<name>A0A061AQT2_RHOTO</name>
<dbReference type="InterPro" id="IPR050523">
    <property type="entry name" value="AKR_Detox_Biosynth"/>
</dbReference>
<proteinExistence type="inferred from homology"/>
<reference evidence="4" key="1">
    <citation type="journal article" date="2014" name="Genome Announc.">
        <title>Draft genome sequence of Rhodosporidium toruloides CECT1137, an oleaginous yeast of biotechnological interest.</title>
        <authorList>
            <person name="Morin N."/>
            <person name="Calcas X."/>
            <person name="Devillers H."/>
            <person name="Durrens P."/>
            <person name="Sherman D.J."/>
            <person name="Nicaud J.-M."/>
            <person name="Neuveglise C."/>
        </authorList>
    </citation>
    <scope>NUCLEOTIDE SEQUENCE</scope>
    <source>
        <strain evidence="4">CECT1137</strain>
    </source>
</reference>
<gene>
    <name evidence="4" type="ORF">RHTO0S_04e12156g</name>
</gene>
<dbReference type="Gene3D" id="3.20.20.100">
    <property type="entry name" value="NADP-dependent oxidoreductase domain"/>
    <property type="match status" value="1"/>
</dbReference>
<protein>
    <submittedName>
        <fullName evidence="4">RHTO0S04e12156g1_1</fullName>
    </submittedName>
</protein>
<dbReference type="InterPro" id="IPR023210">
    <property type="entry name" value="NADP_OxRdtase_dom"/>
</dbReference>
<evidence type="ECO:0000256" key="1">
    <source>
        <dbReference type="ARBA" id="ARBA00023002"/>
    </source>
</evidence>
<evidence type="ECO:0000259" key="3">
    <source>
        <dbReference type="Pfam" id="PF00248"/>
    </source>
</evidence>
<dbReference type="SUPFAM" id="SSF51430">
    <property type="entry name" value="NAD(P)-linked oxidoreductase"/>
    <property type="match status" value="1"/>
</dbReference>
<dbReference type="GO" id="GO:0016491">
    <property type="term" value="F:oxidoreductase activity"/>
    <property type="evidence" value="ECO:0007669"/>
    <property type="project" value="UniProtKB-KW"/>
</dbReference>
<sequence length="387" mass="42844">MAARTLAVSATSPLARYRIVGPNIGARASPLQLGIMSLGKKWEGMLGSVTKEQAFELLDAFVEAGGNFVDTANLYQGEDSEIWLGEYLKERKIRDRLIIATKYTGNYRESAMGKKEAILYGGNSRRSLHVSVRDSLAKLQTDWIDILYVHWWDYTTSIKEMMDSLHILVEQGKVLYLGASDVPAWVVSAANQYAIDHGKTPFSIYQGRWSVMFRDMERDILPMCRQSGLALAPWGAIGSGRLMTKKQLEDRLASGETIRARGQQAKDKQSDLEVKYSEVLAAVAAEHGIESVTAVALAWLLARAPNVFPIVGGRKVSHLQDNIQALKIKLTKEQIARIDAVQAFDVGFPYNMIGTDPSLDVIYDPKQSMIASEDIDHLPGPKPFGLA</sequence>
<dbReference type="Pfam" id="PF00248">
    <property type="entry name" value="Aldo_ket_red"/>
    <property type="match status" value="1"/>
</dbReference>
<evidence type="ECO:0000256" key="2">
    <source>
        <dbReference type="ARBA" id="ARBA00038157"/>
    </source>
</evidence>
<dbReference type="OrthoDB" id="48988at2759"/>
<keyword evidence="1" id="KW-0560">Oxidoreductase</keyword>
<feature type="domain" description="NADP-dependent oxidoreductase" evidence="3">
    <location>
        <begin position="30"/>
        <end position="341"/>
    </location>
</feature>
<comment type="similarity">
    <text evidence="2">Belongs to the aldo/keto reductase family. Aldo/keto reductase 2 subfamily.</text>
</comment>
<dbReference type="PANTHER" id="PTHR43364:SF2">
    <property type="entry name" value="ARYL-ALCOHOL DEHYDROGENASE AAD10-RELATED"/>
    <property type="match status" value="1"/>
</dbReference>
<dbReference type="PANTHER" id="PTHR43364">
    <property type="entry name" value="NADH-SPECIFIC METHYLGLYOXAL REDUCTASE-RELATED"/>
    <property type="match status" value="1"/>
</dbReference>
<organism evidence="4">
    <name type="scientific">Rhodotorula toruloides</name>
    <name type="common">Yeast</name>
    <name type="synonym">Rhodosporidium toruloides</name>
    <dbReference type="NCBI Taxonomy" id="5286"/>
    <lineage>
        <taxon>Eukaryota</taxon>
        <taxon>Fungi</taxon>
        <taxon>Dikarya</taxon>
        <taxon>Basidiomycota</taxon>
        <taxon>Pucciniomycotina</taxon>
        <taxon>Microbotryomycetes</taxon>
        <taxon>Sporidiobolales</taxon>
        <taxon>Sporidiobolaceae</taxon>
        <taxon>Rhodotorula</taxon>
    </lineage>
</organism>
<dbReference type="EMBL" id="LK052939">
    <property type="protein sequence ID" value="CDR39928.1"/>
    <property type="molecule type" value="Genomic_DNA"/>
</dbReference>
<accession>A0A061AQT2</accession>
<dbReference type="InterPro" id="IPR036812">
    <property type="entry name" value="NAD(P)_OxRdtase_dom_sf"/>
</dbReference>